<keyword evidence="2" id="KW-1185">Reference proteome</keyword>
<dbReference type="AlphaFoldDB" id="A0A8E2DPQ7"/>
<organism evidence="1 2">
    <name type="scientific">Obba rivulosa</name>
    <dbReference type="NCBI Taxonomy" id="1052685"/>
    <lineage>
        <taxon>Eukaryota</taxon>
        <taxon>Fungi</taxon>
        <taxon>Dikarya</taxon>
        <taxon>Basidiomycota</taxon>
        <taxon>Agaricomycotina</taxon>
        <taxon>Agaricomycetes</taxon>
        <taxon>Polyporales</taxon>
        <taxon>Gelatoporiaceae</taxon>
        <taxon>Obba</taxon>
    </lineage>
</organism>
<proteinExistence type="predicted"/>
<dbReference type="EMBL" id="KV722354">
    <property type="protein sequence ID" value="OCH93461.1"/>
    <property type="molecule type" value="Genomic_DNA"/>
</dbReference>
<protein>
    <submittedName>
        <fullName evidence="1">Uncharacterized protein</fullName>
    </submittedName>
</protein>
<dbReference type="OrthoDB" id="5580261at2759"/>
<name>A0A8E2DPQ7_9APHY</name>
<reference evidence="1 2" key="1">
    <citation type="submission" date="2016-07" db="EMBL/GenBank/DDBJ databases">
        <title>Draft genome of the white-rot fungus Obba rivulosa 3A-2.</title>
        <authorList>
            <consortium name="DOE Joint Genome Institute"/>
            <person name="Miettinen O."/>
            <person name="Riley R."/>
            <person name="Acob R."/>
            <person name="Barry K."/>
            <person name="Cullen D."/>
            <person name="De Vries R."/>
            <person name="Hainaut M."/>
            <person name="Hatakka A."/>
            <person name="Henrissat B."/>
            <person name="Hilden K."/>
            <person name="Kuo R."/>
            <person name="Labutti K."/>
            <person name="Lipzen A."/>
            <person name="Makela M.R."/>
            <person name="Sandor L."/>
            <person name="Spatafora J.W."/>
            <person name="Grigoriev I.V."/>
            <person name="Hibbett D.S."/>
        </authorList>
    </citation>
    <scope>NUCLEOTIDE SEQUENCE [LARGE SCALE GENOMIC DNA]</scope>
    <source>
        <strain evidence="1 2">3A-2</strain>
    </source>
</reference>
<evidence type="ECO:0000313" key="2">
    <source>
        <dbReference type="Proteomes" id="UP000250043"/>
    </source>
</evidence>
<dbReference type="Proteomes" id="UP000250043">
    <property type="component" value="Unassembled WGS sequence"/>
</dbReference>
<sequence length="207" mass="22003">MANFSSRFAPYKDALAALSQRTRTPLPSLVISFAILHELTALVPLAGFFLGARALGIGDRIASALVSATAEPQNPVDNAQNTSLRSAPAGGTWLSARLRDWVQEGEAWAERVGRRYGVFGFEKRQRGARSPTAADDEVNTAIATSAPQASVSVGGQLAGDVANAVVAYALTKALLPVRVGLSLYLSPSFSRGVVEPIRLGILRIFRR</sequence>
<dbReference type="InterPro" id="IPR018811">
    <property type="entry name" value="MRX11"/>
</dbReference>
<dbReference type="PANTHER" id="PTHR28002:SF1">
    <property type="entry name" value="MIOREX COMPLEX COMPONENT 11"/>
    <property type="match status" value="1"/>
</dbReference>
<accession>A0A8E2DPQ7</accession>
<dbReference type="GO" id="GO:0005739">
    <property type="term" value="C:mitochondrion"/>
    <property type="evidence" value="ECO:0007669"/>
    <property type="project" value="TreeGrafter"/>
</dbReference>
<dbReference type="Pfam" id="PF10306">
    <property type="entry name" value="FLILHELTA"/>
    <property type="match status" value="1"/>
</dbReference>
<evidence type="ECO:0000313" key="1">
    <source>
        <dbReference type="EMBL" id="OCH93461.1"/>
    </source>
</evidence>
<dbReference type="PANTHER" id="PTHR28002">
    <property type="entry name" value="MIOREX COMPLEX COMPONENT 11"/>
    <property type="match status" value="1"/>
</dbReference>
<gene>
    <name evidence="1" type="ORF">OBBRIDRAFT_811075</name>
</gene>